<gene>
    <name evidence="1" type="ORF">A3A10_01990</name>
</gene>
<sequence>MVEVQKKENESTAGLIRRFGQKLQKSGNLSKARVHQFKKRPKSELSKKKKALWRVAKIKKIQRLRKLGKIE</sequence>
<protein>
    <recommendedName>
        <fullName evidence="3">30S ribosomal protein S21</fullName>
    </recommendedName>
</protein>
<accession>A0A1G2LVS9</accession>
<evidence type="ECO:0000313" key="1">
    <source>
        <dbReference type="EMBL" id="OHA15716.1"/>
    </source>
</evidence>
<name>A0A1G2LVS9_9BACT</name>
<dbReference type="EMBL" id="MHRA01000014">
    <property type="protein sequence ID" value="OHA15716.1"/>
    <property type="molecule type" value="Genomic_DNA"/>
</dbReference>
<dbReference type="AlphaFoldDB" id="A0A1G2LVS9"/>
<evidence type="ECO:0000313" key="2">
    <source>
        <dbReference type="Proteomes" id="UP000178116"/>
    </source>
</evidence>
<organism evidence="1 2">
    <name type="scientific">Candidatus Tagabacteria bacterium RIFCSPLOWO2_01_FULL_42_9</name>
    <dbReference type="NCBI Taxonomy" id="1802296"/>
    <lineage>
        <taxon>Bacteria</taxon>
        <taxon>Candidatus Tagaibacteriota</taxon>
    </lineage>
</organism>
<proteinExistence type="predicted"/>
<dbReference type="Proteomes" id="UP000178116">
    <property type="component" value="Unassembled WGS sequence"/>
</dbReference>
<evidence type="ECO:0008006" key="3">
    <source>
        <dbReference type="Google" id="ProtNLM"/>
    </source>
</evidence>
<reference evidence="1 2" key="1">
    <citation type="journal article" date="2016" name="Nat. Commun.">
        <title>Thousands of microbial genomes shed light on interconnected biogeochemical processes in an aquifer system.</title>
        <authorList>
            <person name="Anantharaman K."/>
            <person name="Brown C.T."/>
            <person name="Hug L.A."/>
            <person name="Sharon I."/>
            <person name="Castelle C.J."/>
            <person name="Probst A.J."/>
            <person name="Thomas B.C."/>
            <person name="Singh A."/>
            <person name="Wilkins M.J."/>
            <person name="Karaoz U."/>
            <person name="Brodie E.L."/>
            <person name="Williams K.H."/>
            <person name="Hubbard S.S."/>
            <person name="Banfield J.F."/>
        </authorList>
    </citation>
    <scope>NUCLEOTIDE SEQUENCE [LARGE SCALE GENOMIC DNA]</scope>
</reference>
<comment type="caution">
    <text evidence="1">The sequence shown here is derived from an EMBL/GenBank/DDBJ whole genome shotgun (WGS) entry which is preliminary data.</text>
</comment>